<dbReference type="PANTHER" id="PTHR39450:SF1">
    <property type="entry name" value="DUF1667 DOMAIN-CONTAINING PROTEIN"/>
    <property type="match status" value="1"/>
</dbReference>
<keyword evidence="2" id="KW-0408">Iron</keyword>
<dbReference type="Pfam" id="PF07892">
    <property type="entry name" value="DUF1667"/>
    <property type="match status" value="1"/>
</dbReference>
<dbReference type="PANTHER" id="PTHR39450">
    <property type="entry name" value="MOLYBDOPTERIN OXIDOREDUCTASE, 4FE-4S CLUSTER-BINDING SUBUNIT"/>
    <property type="match status" value="1"/>
</dbReference>
<evidence type="ECO:0000256" key="2">
    <source>
        <dbReference type="ARBA" id="ARBA00023004"/>
    </source>
</evidence>
<feature type="domain" description="4Fe-4S Mo/W bis-MGD-type" evidence="4">
    <location>
        <begin position="8"/>
        <end position="34"/>
    </location>
</feature>
<name>A0A9D1PCN2_9FIRM</name>
<dbReference type="SUPFAM" id="SSF160148">
    <property type="entry name" value="CPE0013-like"/>
    <property type="match status" value="1"/>
</dbReference>
<reference evidence="5" key="1">
    <citation type="journal article" date="2021" name="PeerJ">
        <title>Extensive microbial diversity within the chicken gut microbiome revealed by metagenomics and culture.</title>
        <authorList>
            <person name="Gilroy R."/>
            <person name="Ravi A."/>
            <person name="Getino M."/>
            <person name="Pursley I."/>
            <person name="Horton D.L."/>
            <person name="Alikhan N.F."/>
            <person name="Baker D."/>
            <person name="Gharbi K."/>
            <person name="Hall N."/>
            <person name="Watson M."/>
            <person name="Adriaenssens E.M."/>
            <person name="Foster-Nyarko E."/>
            <person name="Jarju S."/>
            <person name="Secka A."/>
            <person name="Antonio M."/>
            <person name="Oren A."/>
            <person name="Chaudhuri R.R."/>
            <person name="La Ragione R."/>
            <person name="Hildebrand F."/>
            <person name="Pallen M.J."/>
        </authorList>
    </citation>
    <scope>NUCLEOTIDE SEQUENCE</scope>
    <source>
        <strain evidence="5">CHK195-9823</strain>
    </source>
</reference>
<dbReference type="Gene3D" id="2.20.25.90">
    <property type="entry name" value="ADC-like domains"/>
    <property type="match status" value="1"/>
</dbReference>
<sequence length="122" mass="12714">MTETRELICINCPLGCGLTVTLKDAEVVKVEGNTCPKGEAYGKKEVTNPTRIVTSTVRVSGGVLPVVSVKTASDIPKEKIMDCVNVLKNVKIQAPVSIGDVVVEDVCGTGVSVIATKNISAA</sequence>
<evidence type="ECO:0000313" key="5">
    <source>
        <dbReference type="EMBL" id="HIV38794.1"/>
    </source>
</evidence>
<evidence type="ECO:0000256" key="3">
    <source>
        <dbReference type="ARBA" id="ARBA00023014"/>
    </source>
</evidence>
<dbReference type="GO" id="GO:0016491">
    <property type="term" value="F:oxidoreductase activity"/>
    <property type="evidence" value="ECO:0007669"/>
    <property type="project" value="InterPro"/>
</dbReference>
<dbReference type="InterPro" id="IPR036593">
    <property type="entry name" value="CPE0013-like_sf"/>
</dbReference>
<dbReference type="AlphaFoldDB" id="A0A9D1PCN2"/>
<dbReference type="SUPFAM" id="SSF53706">
    <property type="entry name" value="Formate dehydrogenase/DMSO reductase, domains 1-3"/>
    <property type="match status" value="1"/>
</dbReference>
<accession>A0A9D1PCN2</accession>
<evidence type="ECO:0000259" key="4">
    <source>
        <dbReference type="Pfam" id="PF04879"/>
    </source>
</evidence>
<protein>
    <submittedName>
        <fullName evidence="5">DUF1667 domain-containing protein</fullName>
    </submittedName>
</protein>
<comment type="caution">
    <text evidence="5">The sequence shown here is derived from an EMBL/GenBank/DDBJ whole genome shotgun (WGS) entry which is preliminary data.</text>
</comment>
<dbReference type="Proteomes" id="UP000886814">
    <property type="component" value="Unassembled WGS sequence"/>
</dbReference>
<dbReference type="InterPro" id="IPR006963">
    <property type="entry name" value="Mopterin_OxRdtase_4Fe-4S_dom"/>
</dbReference>
<dbReference type="GO" id="GO:0051536">
    <property type="term" value="F:iron-sulfur cluster binding"/>
    <property type="evidence" value="ECO:0007669"/>
    <property type="project" value="UniProtKB-KW"/>
</dbReference>
<reference evidence="5" key="2">
    <citation type="submission" date="2021-04" db="EMBL/GenBank/DDBJ databases">
        <authorList>
            <person name="Gilroy R."/>
        </authorList>
    </citation>
    <scope>NUCLEOTIDE SEQUENCE</scope>
    <source>
        <strain evidence="5">CHK195-9823</strain>
    </source>
</reference>
<dbReference type="Pfam" id="PF04879">
    <property type="entry name" value="Molybdop_Fe4S4"/>
    <property type="match status" value="1"/>
</dbReference>
<dbReference type="EMBL" id="DXIQ01000045">
    <property type="protein sequence ID" value="HIV38794.1"/>
    <property type="molecule type" value="Genomic_DNA"/>
</dbReference>
<evidence type="ECO:0000256" key="1">
    <source>
        <dbReference type="ARBA" id="ARBA00022723"/>
    </source>
</evidence>
<keyword evidence="3" id="KW-0411">Iron-sulfur</keyword>
<gene>
    <name evidence="5" type="ORF">H9747_07325</name>
</gene>
<dbReference type="InterPro" id="IPR012460">
    <property type="entry name" value="DUF1667"/>
</dbReference>
<keyword evidence="1" id="KW-0479">Metal-binding</keyword>
<dbReference type="Gene3D" id="3.10.530.10">
    <property type="entry name" value="CPE0013-like"/>
    <property type="match status" value="1"/>
</dbReference>
<proteinExistence type="predicted"/>
<dbReference type="GO" id="GO:0046872">
    <property type="term" value="F:metal ion binding"/>
    <property type="evidence" value="ECO:0007669"/>
    <property type="project" value="UniProtKB-KW"/>
</dbReference>
<organism evidence="5 6">
    <name type="scientific">Candidatus Blautia stercorigallinarum</name>
    <dbReference type="NCBI Taxonomy" id="2838501"/>
    <lineage>
        <taxon>Bacteria</taxon>
        <taxon>Bacillati</taxon>
        <taxon>Bacillota</taxon>
        <taxon>Clostridia</taxon>
        <taxon>Lachnospirales</taxon>
        <taxon>Lachnospiraceae</taxon>
        <taxon>Blautia</taxon>
    </lineage>
</organism>
<evidence type="ECO:0000313" key="6">
    <source>
        <dbReference type="Proteomes" id="UP000886814"/>
    </source>
</evidence>